<evidence type="ECO:0000259" key="8">
    <source>
        <dbReference type="PROSITE" id="PS50109"/>
    </source>
</evidence>
<keyword evidence="7" id="KW-0812">Transmembrane</keyword>
<organism evidence="10 11">
    <name type="scientific">Lacibacterium aquatile</name>
    <dbReference type="NCBI Taxonomy" id="1168082"/>
    <lineage>
        <taxon>Bacteria</taxon>
        <taxon>Pseudomonadati</taxon>
        <taxon>Pseudomonadota</taxon>
        <taxon>Alphaproteobacteria</taxon>
        <taxon>Rhodospirillales</taxon>
        <taxon>Rhodospirillaceae</taxon>
    </lineage>
</organism>
<dbReference type="EC" id="2.7.13.3" evidence="2"/>
<dbReference type="InterPro" id="IPR036890">
    <property type="entry name" value="HATPase_C_sf"/>
</dbReference>
<dbReference type="EMBL" id="JBHUIP010000003">
    <property type="protein sequence ID" value="MFD2262088.1"/>
    <property type="molecule type" value="Genomic_DNA"/>
</dbReference>
<dbReference type="Pfam" id="PF00072">
    <property type="entry name" value="Response_reg"/>
    <property type="match status" value="1"/>
</dbReference>
<reference evidence="11" key="1">
    <citation type="journal article" date="2019" name="Int. J. Syst. Evol. Microbiol.">
        <title>The Global Catalogue of Microorganisms (GCM) 10K type strain sequencing project: providing services to taxonomists for standard genome sequencing and annotation.</title>
        <authorList>
            <consortium name="The Broad Institute Genomics Platform"/>
            <consortium name="The Broad Institute Genome Sequencing Center for Infectious Disease"/>
            <person name="Wu L."/>
            <person name="Ma J."/>
        </authorList>
    </citation>
    <scope>NUCLEOTIDE SEQUENCE [LARGE SCALE GENOMIC DNA]</scope>
    <source>
        <strain evidence="11">CGMCC 1.19062</strain>
    </source>
</reference>
<dbReference type="SUPFAM" id="SSF47384">
    <property type="entry name" value="Homodimeric domain of signal transducing histidine kinase"/>
    <property type="match status" value="1"/>
</dbReference>
<protein>
    <recommendedName>
        <fullName evidence="2">histidine kinase</fullName>
        <ecNumber evidence="2">2.7.13.3</ecNumber>
    </recommendedName>
</protein>
<dbReference type="SMART" id="SM00448">
    <property type="entry name" value="REC"/>
    <property type="match status" value="1"/>
</dbReference>
<dbReference type="InterPro" id="IPR036097">
    <property type="entry name" value="HisK_dim/P_sf"/>
</dbReference>
<evidence type="ECO:0000313" key="11">
    <source>
        <dbReference type="Proteomes" id="UP001597295"/>
    </source>
</evidence>
<dbReference type="Gene3D" id="3.30.450.20">
    <property type="entry name" value="PAS domain"/>
    <property type="match status" value="3"/>
</dbReference>
<evidence type="ECO:0000259" key="9">
    <source>
        <dbReference type="PROSITE" id="PS50110"/>
    </source>
</evidence>
<dbReference type="Pfam" id="PF00512">
    <property type="entry name" value="HisKA"/>
    <property type="match status" value="1"/>
</dbReference>
<proteinExistence type="predicted"/>
<dbReference type="CDD" id="cd12915">
    <property type="entry name" value="PDC2_DGC_like"/>
    <property type="match status" value="1"/>
</dbReference>
<dbReference type="InterPro" id="IPR035965">
    <property type="entry name" value="PAS-like_dom_sf"/>
</dbReference>
<dbReference type="Proteomes" id="UP001597295">
    <property type="component" value="Unassembled WGS sequence"/>
</dbReference>
<dbReference type="InterPro" id="IPR004358">
    <property type="entry name" value="Sig_transdc_His_kin-like_C"/>
</dbReference>
<feature type="transmembrane region" description="Helical" evidence="7">
    <location>
        <begin position="308"/>
        <end position="326"/>
    </location>
</feature>
<dbReference type="PRINTS" id="PR00344">
    <property type="entry name" value="BCTRLSENSOR"/>
</dbReference>
<dbReference type="SMART" id="SM00388">
    <property type="entry name" value="HisKA"/>
    <property type="match status" value="1"/>
</dbReference>
<dbReference type="SUPFAM" id="SSF55874">
    <property type="entry name" value="ATPase domain of HSP90 chaperone/DNA topoisomerase II/histidine kinase"/>
    <property type="match status" value="1"/>
</dbReference>
<dbReference type="PROSITE" id="PS50110">
    <property type="entry name" value="RESPONSE_REGULATORY"/>
    <property type="match status" value="1"/>
</dbReference>
<dbReference type="Gene3D" id="3.40.50.2300">
    <property type="match status" value="1"/>
</dbReference>
<dbReference type="GO" id="GO:0005524">
    <property type="term" value="F:ATP binding"/>
    <property type="evidence" value="ECO:0007669"/>
    <property type="project" value="UniProtKB-KW"/>
</dbReference>
<gene>
    <name evidence="10" type="ORF">ACFSM5_04250</name>
</gene>
<dbReference type="SMART" id="SM00387">
    <property type="entry name" value="HATPase_c"/>
    <property type="match status" value="1"/>
</dbReference>
<dbReference type="CDD" id="cd17546">
    <property type="entry name" value="REC_hyHK_CKI1_RcsC-like"/>
    <property type="match status" value="1"/>
</dbReference>
<feature type="domain" description="Histidine kinase" evidence="8">
    <location>
        <begin position="493"/>
        <end position="710"/>
    </location>
</feature>
<evidence type="ECO:0000256" key="6">
    <source>
        <dbReference type="SAM" id="MobiDB-lite"/>
    </source>
</evidence>
<evidence type="ECO:0000256" key="7">
    <source>
        <dbReference type="SAM" id="Phobius"/>
    </source>
</evidence>
<evidence type="ECO:0000256" key="2">
    <source>
        <dbReference type="ARBA" id="ARBA00012438"/>
    </source>
</evidence>
<name>A0ABW5DLS5_9PROT</name>
<dbReference type="InterPro" id="IPR001789">
    <property type="entry name" value="Sig_transdc_resp-reg_receiver"/>
</dbReference>
<keyword evidence="10" id="KW-0547">Nucleotide-binding</keyword>
<evidence type="ECO:0000313" key="10">
    <source>
        <dbReference type="EMBL" id="MFD2262088.1"/>
    </source>
</evidence>
<sequence length="860" mass="93492">MKEHNSQTALPDKAGKPLDMDGSHLAFWFAAALLLAAVVLGGLLAFSAVVNRDRHLEDSSGLAESLTGLIEGQVAHGLQTTTLILESLKPFTQGGRINVDSATLSARLRYNPQIRGILMADAEGIVRLSTLDTADIGQWIGALDVFVQQERATADLPILGTPRLGRSIGLTEVEGVEYLPLSVRLSDANGNFAGVLVALLNPLFFQTQYQSILRLHNATVDLIRYDGTPLVMATNLAANTPSQAGTPIFTQFLPRQESGTYVADASDTTPEQIVSFRVTRTFPVVIRVGLDRTMILAQWRADTLRDSAGTGVALLLIGGALGILWHQTRTLRTQHQTLMETGQVATAVRSQLEMAMESMSDGFVFCDADDRIVLFNNTYRRYYPRSASIMERGIPFELLLRHGVAAGEYPDAAGREEAFISDRLARHRFPGEPFEQKLATGRWVRVLEQRTKDGGTVGLRIDITELKQREAALTEARTQADQANDAKSRFLAHMSHEIRTPMNGILGMIGLLTQTPLAPEQRHYADVIEDSTQALLRILNDILDYSRLEAGRLPIESAPFDLDKSLKSALALIEAEARRKGIRLEFDRAADLPELVIGDSGRLRQIILNLLGNAVKFTESGTVSLSAQPMRGDLIEFAVSDTGIGIAEDVLPRLFQQYEQAASSTQQQYGGSGLGLAIAKRLTEAVGGTIGVTSRAGEGSRFWISVPLPAVRSSAPAPVDAMPTAPPPPYEPTENTGPALSVLVAEDNAINQRVIGAMLERLGHQVSYADNGRLALAAMVERSFDVILMDIQMPEMDGVEATQLARARGIKTPILAVTANVLIEDQQRYRAAGLNAVLTKPVRLNILETALKDLQPADRA</sequence>
<feature type="region of interest" description="Disordered" evidence="6">
    <location>
        <begin position="714"/>
        <end position="736"/>
    </location>
</feature>
<dbReference type="InterPro" id="IPR003594">
    <property type="entry name" value="HATPase_dom"/>
</dbReference>
<evidence type="ECO:0000256" key="3">
    <source>
        <dbReference type="ARBA" id="ARBA00022553"/>
    </source>
</evidence>
<comment type="caution">
    <text evidence="10">The sequence shown here is derived from an EMBL/GenBank/DDBJ whole genome shotgun (WGS) entry which is preliminary data.</text>
</comment>
<keyword evidence="10" id="KW-0067">ATP-binding</keyword>
<keyword evidence="11" id="KW-1185">Reference proteome</keyword>
<dbReference type="InterPro" id="IPR005467">
    <property type="entry name" value="His_kinase_dom"/>
</dbReference>
<feature type="transmembrane region" description="Helical" evidence="7">
    <location>
        <begin position="25"/>
        <end position="50"/>
    </location>
</feature>
<dbReference type="SUPFAM" id="SSF52172">
    <property type="entry name" value="CheY-like"/>
    <property type="match status" value="1"/>
</dbReference>
<dbReference type="Gene3D" id="1.10.287.130">
    <property type="match status" value="1"/>
</dbReference>
<dbReference type="CDD" id="cd12914">
    <property type="entry name" value="PDC1_DGC_like"/>
    <property type="match status" value="1"/>
</dbReference>
<dbReference type="PROSITE" id="PS50109">
    <property type="entry name" value="HIS_KIN"/>
    <property type="match status" value="1"/>
</dbReference>
<dbReference type="SUPFAM" id="SSF55785">
    <property type="entry name" value="PYP-like sensor domain (PAS domain)"/>
    <property type="match status" value="1"/>
</dbReference>
<dbReference type="CDD" id="cd00082">
    <property type="entry name" value="HisKA"/>
    <property type="match status" value="1"/>
</dbReference>
<keyword evidence="3 5" id="KW-0597">Phosphoprotein</keyword>
<keyword evidence="7" id="KW-1133">Transmembrane helix</keyword>
<dbReference type="Gene3D" id="3.30.565.10">
    <property type="entry name" value="Histidine kinase-like ATPase, C-terminal domain"/>
    <property type="match status" value="1"/>
</dbReference>
<dbReference type="InterPro" id="IPR003661">
    <property type="entry name" value="HisK_dim/P_dom"/>
</dbReference>
<feature type="domain" description="Response regulatory" evidence="9">
    <location>
        <begin position="741"/>
        <end position="855"/>
    </location>
</feature>
<dbReference type="PANTHER" id="PTHR45339">
    <property type="entry name" value="HYBRID SIGNAL TRANSDUCTION HISTIDINE KINASE J"/>
    <property type="match status" value="1"/>
</dbReference>
<dbReference type="InterPro" id="IPR011006">
    <property type="entry name" value="CheY-like_superfamily"/>
</dbReference>
<keyword evidence="4" id="KW-0902">Two-component regulatory system</keyword>
<evidence type="ECO:0000256" key="4">
    <source>
        <dbReference type="ARBA" id="ARBA00023012"/>
    </source>
</evidence>
<dbReference type="PANTHER" id="PTHR45339:SF1">
    <property type="entry name" value="HYBRID SIGNAL TRANSDUCTION HISTIDINE KINASE J"/>
    <property type="match status" value="1"/>
</dbReference>
<dbReference type="Pfam" id="PF12860">
    <property type="entry name" value="PAS_7"/>
    <property type="match status" value="1"/>
</dbReference>
<comment type="catalytic activity">
    <reaction evidence="1">
        <text>ATP + protein L-histidine = ADP + protein N-phospho-L-histidine.</text>
        <dbReference type="EC" id="2.7.13.3"/>
    </reaction>
</comment>
<accession>A0ABW5DLS5</accession>
<dbReference type="CDD" id="cd16922">
    <property type="entry name" value="HATPase_EvgS-ArcB-TorS-like"/>
    <property type="match status" value="1"/>
</dbReference>
<dbReference type="Pfam" id="PF02518">
    <property type="entry name" value="HATPase_c"/>
    <property type="match status" value="1"/>
</dbReference>
<feature type="modified residue" description="4-aspartylphosphate" evidence="5">
    <location>
        <position position="790"/>
    </location>
</feature>
<keyword evidence="7" id="KW-0472">Membrane</keyword>
<evidence type="ECO:0000256" key="5">
    <source>
        <dbReference type="PROSITE-ProRule" id="PRU00169"/>
    </source>
</evidence>
<evidence type="ECO:0000256" key="1">
    <source>
        <dbReference type="ARBA" id="ARBA00000085"/>
    </source>
</evidence>